<evidence type="ECO:0000256" key="1">
    <source>
        <dbReference type="ARBA" id="ARBA00003478"/>
    </source>
</evidence>
<dbReference type="GO" id="GO:0022625">
    <property type="term" value="C:cytosolic large ribosomal subunit"/>
    <property type="evidence" value="ECO:0007669"/>
    <property type="project" value="TreeGrafter"/>
</dbReference>
<evidence type="ECO:0000256" key="6">
    <source>
        <dbReference type="ARBA" id="ARBA00022980"/>
    </source>
</evidence>
<dbReference type="GO" id="GO:0006412">
    <property type="term" value="P:translation"/>
    <property type="evidence" value="ECO:0007669"/>
    <property type="project" value="UniProtKB-UniRule"/>
</dbReference>
<dbReference type="InterPro" id="IPR005727">
    <property type="entry name" value="Ribosomal_uL22_bac/chlpt-type"/>
</dbReference>
<evidence type="ECO:0000313" key="15">
    <source>
        <dbReference type="EMBL" id="MBC8579667.1"/>
    </source>
</evidence>
<dbReference type="GO" id="GO:0003735">
    <property type="term" value="F:structural constituent of ribosome"/>
    <property type="evidence" value="ECO:0007669"/>
    <property type="project" value="InterPro"/>
</dbReference>
<dbReference type="AlphaFoldDB" id="A0A926IDE4"/>
<evidence type="ECO:0000256" key="4">
    <source>
        <dbReference type="ARBA" id="ARBA00022730"/>
    </source>
</evidence>
<dbReference type="RefSeq" id="WP_177670705.1">
    <property type="nucleotide sequence ID" value="NZ_JACRSY010000012.1"/>
</dbReference>
<evidence type="ECO:0000256" key="14">
    <source>
        <dbReference type="SAM" id="MobiDB-lite"/>
    </source>
</evidence>
<protein>
    <recommendedName>
        <fullName evidence="9 10">Large ribosomal subunit protein uL22</fullName>
    </recommendedName>
</protein>
<comment type="similarity">
    <text evidence="2 10 11">Belongs to the universal ribosomal protein uL22 family.</text>
</comment>
<dbReference type="EMBL" id="JACRSY010000012">
    <property type="protein sequence ID" value="MBC8579667.1"/>
    <property type="molecule type" value="Genomic_DNA"/>
</dbReference>
<dbReference type="GO" id="GO:0019843">
    <property type="term" value="F:rRNA binding"/>
    <property type="evidence" value="ECO:0007669"/>
    <property type="project" value="UniProtKB-UniRule"/>
</dbReference>
<comment type="subunit">
    <text evidence="3 10 12">Part of the 50S ribosomal subunit.</text>
</comment>
<dbReference type="InterPro" id="IPR018260">
    <property type="entry name" value="Ribosomal_uL22_CS"/>
</dbReference>
<dbReference type="PANTHER" id="PTHR13501:SF8">
    <property type="entry name" value="LARGE RIBOSOMAL SUBUNIT PROTEIN UL22M"/>
    <property type="match status" value="1"/>
</dbReference>
<gene>
    <name evidence="10 15" type="primary">rplV</name>
    <name evidence="15" type="ORF">H8718_09000</name>
</gene>
<dbReference type="Proteomes" id="UP000655830">
    <property type="component" value="Unassembled WGS sequence"/>
</dbReference>
<feature type="compositionally biased region" description="Basic and acidic residues" evidence="14">
    <location>
        <begin position="9"/>
        <end position="21"/>
    </location>
</feature>
<comment type="function">
    <text evidence="10 13">This protein binds specifically to 23S rRNA; its binding is stimulated by other ribosomal proteins, e.g., L4, L17, and L20. It is important during the early stages of 50S assembly. It makes multiple contacts with different domains of the 23S rRNA in the assembled 50S subunit and ribosome.</text>
</comment>
<feature type="region of interest" description="Disordered" evidence="14">
    <location>
        <begin position="1"/>
        <end position="22"/>
    </location>
</feature>
<comment type="function">
    <text evidence="1 10">The globular domain of the protein is located near the polypeptide exit tunnel on the outside of the subunit, while an extended beta-hairpin is found that lines the wall of the exit tunnel in the center of the 70S ribosome.</text>
</comment>
<evidence type="ECO:0000256" key="12">
    <source>
        <dbReference type="RuleBase" id="RU004006"/>
    </source>
</evidence>
<dbReference type="CDD" id="cd00336">
    <property type="entry name" value="Ribosomal_L22"/>
    <property type="match status" value="1"/>
</dbReference>
<comment type="caution">
    <text evidence="15">The sequence shown here is derived from an EMBL/GenBank/DDBJ whole genome shotgun (WGS) entry which is preliminary data.</text>
</comment>
<dbReference type="PROSITE" id="PS00464">
    <property type="entry name" value="RIBOSOMAL_L22"/>
    <property type="match status" value="1"/>
</dbReference>
<dbReference type="InterPro" id="IPR001063">
    <property type="entry name" value="Ribosomal_uL22"/>
</dbReference>
<dbReference type="SUPFAM" id="SSF54843">
    <property type="entry name" value="Ribosomal protein L22"/>
    <property type="match status" value="1"/>
</dbReference>
<name>A0A926IDE4_9FIRM</name>
<keyword evidence="16" id="KW-1185">Reference proteome</keyword>
<evidence type="ECO:0000256" key="5">
    <source>
        <dbReference type="ARBA" id="ARBA00022884"/>
    </source>
</evidence>
<dbReference type="Pfam" id="PF00237">
    <property type="entry name" value="Ribosomal_L22"/>
    <property type="match status" value="1"/>
</dbReference>
<keyword evidence="6 10" id="KW-0689">Ribosomal protein</keyword>
<dbReference type="HAMAP" id="MF_01331_B">
    <property type="entry name" value="Ribosomal_uL22_B"/>
    <property type="match status" value="1"/>
</dbReference>
<evidence type="ECO:0000256" key="13">
    <source>
        <dbReference type="RuleBase" id="RU004008"/>
    </source>
</evidence>
<organism evidence="15 16">
    <name type="scientific">Zhenhengia yiwuensis</name>
    <dbReference type="NCBI Taxonomy" id="2763666"/>
    <lineage>
        <taxon>Bacteria</taxon>
        <taxon>Bacillati</taxon>
        <taxon>Bacillota</taxon>
        <taxon>Clostridia</taxon>
        <taxon>Lachnospirales</taxon>
        <taxon>Lachnospiraceae</taxon>
        <taxon>Zhenhengia</taxon>
    </lineage>
</organism>
<dbReference type="NCBIfam" id="TIGR01044">
    <property type="entry name" value="rplV_bact"/>
    <property type="match status" value="1"/>
</dbReference>
<reference evidence="15" key="1">
    <citation type="submission" date="2020-08" db="EMBL/GenBank/DDBJ databases">
        <title>Genome public.</title>
        <authorList>
            <person name="Liu C."/>
            <person name="Sun Q."/>
        </authorList>
    </citation>
    <scope>NUCLEOTIDE SEQUENCE</scope>
    <source>
        <strain evidence="15">NSJ-12</strain>
    </source>
</reference>
<evidence type="ECO:0000256" key="9">
    <source>
        <dbReference type="ARBA" id="ARBA00035207"/>
    </source>
</evidence>
<accession>A0A926IDE4</accession>
<dbReference type="Gene3D" id="3.90.470.10">
    <property type="entry name" value="Ribosomal protein L22/L17"/>
    <property type="match status" value="1"/>
</dbReference>
<keyword evidence="4 10" id="KW-0699">rRNA-binding</keyword>
<proteinExistence type="inferred from homology"/>
<dbReference type="InterPro" id="IPR036394">
    <property type="entry name" value="Ribosomal_uL22_sf"/>
</dbReference>
<evidence type="ECO:0000313" key="16">
    <source>
        <dbReference type="Proteomes" id="UP000655830"/>
    </source>
</evidence>
<evidence type="ECO:0000256" key="3">
    <source>
        <dbReference type="ARBA" id="ARBA00011838"/>
    </source>
</evidence>
<evidence type="ECO:0000256" key="7">
    <source>
        <dbReference type="ARBA" id="ARBA00023274"/>
    </source>
</evidence>
<evidence type="ECO:0000256" key="2">
    <source>
        <dbReference type="ARBA" id="ARBA00009451"/>
    </source>
</evidence>
<evidence type="ECO:0000256" key="10">
    <source>
        <dbReference type="HAMAP-Rule" id="MF_01331"/>
    </source>
</evidence>
<dbReference type="InterPro" id="IPR047867">
    <property type="entry name" value="Ribosomal_uL22_bac/org-type"/>
</dbReference>
<keyword evidence="5 10" id="KW-0694">RNA-binding</keyword>
<evidence type="ECO:0000256" key="8">
    <source>
        <dbReference type="ARBA" id="ARBA00025084"/>
    </source>
</evidence>
<keyword evidence="7 10" id="KW-0687">Ribonucleoprotein</keyword>
<dbReference type="PANTHER" id="PTHR13501">
    <property type="entry name" value="CHLOROPLAST 50S RIBOSOMAL PROTEIN L22-RELATED"/>
    <property type="match status" value="1"/>
</dbReference>
<sequence>MAKGHRTQIKRERNQNNDRRPSAKVTFVRVSSTKAKIVLDQIKGKDVQTALAILAYTPRYAADVIEKVLKSAIANAEHNNSMDVSKLFVEEAYATQGPTLKRIRPRAQGRAYRIDKQTSHITVVLNER</sequence>
<comment type="function">
    <text evidence="8">This protein binds specifically to 23S rRNA; its binding is stimulated by other ribosomal proteins, e.g. L4, L17, and L20. It is important during the early stages of 50S assembly. It makes multiple contacts with different domains of the 23S rRNA in the assembled 50S subunit and ribosome.</text>
</comment>
<evidence type="ECO:0000256" key="11">
    <source>
        <dbReference type="RuleBase" id="RU004005"/>
    </source>
</evidence>